<feature type="chain" id="PRO_5025362815" evidence="6">
    <location>
        <begin position="28"/>
        <end position="630"/>
    </location>
</feature>
<keyword evidence="4 5" id="KW-0274">FAD</keyword>
<feature type="binding site" evidence="5">
    <location>
        <position position="123"/>
    </location>
    <ligand>
        <name>FAD</name>
        <dbReference type="ChEBI" id="CHEBI:57692"/>
    </ligand>
</feature>
<proteinExistence type="inferred from homology"/>
<name>A0A6A4HEV4_9AGAR</name>
<evidence type="ECO:0000256" key="6">
    <source>
        <dbReference type="SAM" id="SignalP"/>
    </source>
</evidence>
<evidence type="ECO:0000256" key="2">
    <source>
        <dbReference type="ARBA" id="ARBA00010790"/>
    </source>
</evidence>
<dbReference type="GO" id="GO:0050660">
    <property type="term" value="F:flavin adenine dinucleotide binding"/>
    <property type="evidence" value="ECO:0007669"/>
    <property type="project" value="InterPro"/>
</dbReference>
<dbReference type="PANTHER" id="PTHR11552:SF147">
    <property type="entry name" value="CHOLINE DEHYDROGENASE, MITOCHONDRIAL"/>
    <property type="match status" value="1"/>
</dbReference>
<comment type="similarity">
    <text evidence="2">Belongs to the GMC oxidoreductase family.</text>
</comment>
<dbReference type="EMBL" id="ML769515">
    <property type="protein sequence ID" value="KAE9396350.1"/>
    <property type="molecule type" value="Genomic_DNA"/>
</dbReference>
<evidence type="ECO:0000256" key="5">
    <source>
        <dbReference type="PIRSR" id="PIRSR000137-2"/>
    </source>
</evidence>
<evidence type="ECO:0000256" key="1">
    <source>
        <dbReference type="ARBA" id="ARBA00001974"/>
    </source>
</evidence>
<evidence type="ECO:0000256" key="4">
    <source>
        <dbReference type="ARBA" id="ARBA00022827"/>
    </source>
</evidence>
<dbReference type="InterPro" id="IPR012132">
    <property type="entry name" value="GMC_OxRdtase"/>
</dbReference>
<feature type="signal peptide" evidence="6">
    <location>
        <begin position="1"/>
        <end position="27"/>
    </location>
</feature>
<dbReference type="Pfam" id="PF00732">
    <property type="entry name" value="GMC_oxred_N"/>
    <property type="match status" value="1"/>
</dbReference>
<evidence type="ECO:0000259" key="7">
    <source>
        <dbReference type="PROSITE" id="PS00624"/>
    </source>
</evidence>
<evidence type="ECO:0000313" key="9">
    <source>
        <dbReference type="Proteomes" id="UP000799118"/>
    </source>
</evidence>
<protein>
    <submittedName>
        <fullName evidence="8">Alcohol oxidase</fullName>
    </submittedName>
</protein>
<dbReference type="Gene3D" id="3.30.560.10">
    <property type="entry name" value="Glucose Oxidase, domain 3"/>
    <property type="match status" value="1"/>
</dbReference>
<sequence length="630" mass="68118">MMLKSSAIHVFVFSFLWGLSTLSSSSATVYDSFSDLPSTVYDFIVVGGGTAGNVLANRLTENTTFSVLVLEAGGTNINAFEIDVPYFCTRIKPQFDWNYSTTVQSGLNDRSTGFPRGFILGGTSSVNGMFYTRGSADDYDQFAAVTGDDGWSWENIQPYLALNEKFVPPADGHNITGQFNPSVHSFTGINDVSLPGFSQSIDSMALEAAQELGGIFEYNEDVNSGTPLGFGWLQRTVTTHGRRSSSATSYLAPEFISRKGLDVLLNARVSRILPSTSNGSSSGYAFRAVEFAQDLDGPLFHVNASKEIILSAGTIGSPQILLNSGIGNSTTLTQLGIPPLVNLPSVGLNFTDQPLTTNTFVVNSTKTLDNINRNTTVSDKVYTEFNKTGMGPLVDTFANQIAYFRANESLTEQFGDPSSGPNSPHIEIYPENGFFLTPPPTGFYLTMTTLIVSPASRGTVTINSSDPFASPLINPGYFTSPFDIAAMRQALQIMFQYLSAPAWDGYILSQFGIFENITASTESSVLDDYIKNSTSTSAHPVGTVGMSAKGADYGVVDPDLRVKGVEGLRVVDASVFAIYAGRAHKPQPIQDLLRTIKRAVQMAMLHVRLCISQSPQFYQNSIIKRFGITS</sequence>
<dbReference type="GO" id="GO:0016614">
    <property type="term" value="F:oxidoreductase activity, acting on CH-OH group of donors"/>
    <property type="evidence" value="ECO:0007669"/>
    <property type="project" value="InterPro"/>
</dbReference>
<feature type="domain" description="Glucose-methanol-choline oxidoreductase N-terminal" evidence="7">
    <location>
        <begin position="313"/>
        <end position="327"/>
    </location>
</feature>
<dbReference type="InterPro" id="IPR000172">
    <property type="entry name" value="GMC_OxRdtase_N"/>
</dbReference>
<dbReference type="PANTHER" id="PTHR11552">
    <property type="entry name" value="GLUCOSE-METHANOL-CHOLINE GMC OXIDOREDUCTASE"/>
    <property type="match status" value="1"/>
</dbReference>
<keyword evidence="9" id="KW-1185">Reference proteome</keyword>
<dbReference type="PROSITE" id="PS00624">
    <property type="entry name" value="GMC_OXRED_2"/>
    <property type="match status" value="1"/>
</dbReference>
<dbReference type="AlphaFoldDB" id="A0A6A4HEV4"/>
<dbReference type="OrthoDB" id="269227at2759"/>
<dbReference type="Pfam" id="PF05199">
    <property type="entry name" value="GMC_oxred_C"/>
    <property type="match status" value="1"/>
</dbReference>
<organism evidence="8 9">
    <name type="scientific">Gymnopus androsaceus JB14</name>
    <dbReference type="NCBI Taxonomy" id="1447944"/>
    <lineage>
        <taxon>Eukaryota</taxon>
        <taxon>Fungi</taxon>
        <taxon>Dikarya</taxon>
        <taxon>Basidiomycota</taxon>
        <taxon>Agaricomycotina</taxon>
        <taxon>Agaricomycetes</taxon>
        <taxon>Agaricomycetidae</taxon>
        <taxon>Agaricales</taxon>
        <taxon>Marasmiineae</taxon>
        <taxon>Omphalotaceae</taxon>
        <taxon>Gymnopus</taxon>
    </lineage>
</organism>
<dbReference type="Gene3D" id="3.50.50.60">
    <property type="entry name" value="FAD/NAD(P)-binding domain"/>
    <property type="match status" value="1"/>
</dbReference>
<gene>
    <name evidence="8" type="ORF">BT96DRAFT_977539</name>
</gene>
<keyword evidence="3" id="KW-0285">Flavoprotein</keyword>
<accession>A0A6A4HEV4</accession>
<reference evidence="8" key="1">
    <citation type="journal article" date="2019" name="Environ. Microbiol.">
        <title>Fungal ecological strategies reflected in gene transcription - a case study of two litter decomposers.</title>
        <authorList>
            <person name="Barbi F."/>
            <person name="Kohler A."/>
            <person name="Barry K."/>
            <person name="Baskaran P."/>
            <person name="Daum C."/>
            <person name="Fauchery L."/>
            <person name="Ihrmark K."/>
            <person name="Kuo A."/>
            <person name="LaButti K."/>
            <person name="Lipzen A."/>
            <person name="Morin E."/>
            <person name="Grigoriev I.V."/>
            <person name="Henrissat B."/>
            <person name="Lindahl B."/>
            <person name="Martin F."/>
        </authorList>
    </citation>
    <scope>NUCLEOTIDE SEQUENCE</scope>
    <source>
        <strain evidence="8">JB14</strain>
    </source>
</reference>
<dbReference type="SUPFAM" id="SSF51905">
    <property type="entry name" value="FAD/NAD(P)-binding domain"/>
    <property type="match status" value="1"/>
</dbReference>
<dbReference type="SUPFAM" id="SSF54373">
    <property type="entry name" value="FAD-linked reductases, C-terminal domain"/>
    <property type="match status" value="1"/>
</dbReference>
<dbReference type="PIRSF" id="PIRSF000137">
    <property type="entry name" value="Alcohol_oxidase"/>
    <property type="match status" value="1"/>
</dbReference>
<evidence type="ECO:0000256" key="3">
    <source>
        <dbReference type="ARBA" id="ARBA00022630"/>
    </source>
</evidence>
<dbReference type="Proteomes" id="UP000799118">
    <property type="component" value="Unassembled WGS sequence"/>
</dbReference>
<feature type="binding site" evidence="5">
    <location>
        <position position="269"/>
    </location>
    <ligand>
        <name>FAD</name>
        <dbReference type="ChEBI" id="CHEBI:57692"/>
    </ligand>
</feature>
<dbReference type="InterPro" id="IPR007867">
    <property type="entry name" value="GMC_OxRtase_C"/>
</dbReference>
<keyword evidence="6" id="KW-0732">Signal</keyword>
<comment type="cofactor">
    <cofactor evidence="1 5">
        <name>FAD</name>
        <dbReference type="ChEBI" id="CHEBI:57692"/>
    </cofactor>
</comment>
<evidence type="ECO:0000313" key="8">
    <source>
        <dbReference type="EMBL" id="KAE9396350.1"/>
    </source>
</evidence>
<dbReference type="InterPro" id="IPR036188">
    <property type="entry name" value="FAD/NAD-bd_sf"/>
</dbReference>